<dbReference type="PANTHER" id="PTHR30136:SF34">
    <property type="entry name" value="TRANSCRIPTIONAL REGULATOR"/>
    <property type="match status" value="1"/>
</dbReference>
<dbReference type="PANTHER" id="PTHR30136">
    <property type="entry name" value="HELIX-TURN-HELIX TRANSCRIPTIONAL REGULATOR, ICLR FAMILY"/>
    <property type="match status" value="1"/>
</dbReference>
<protein>
    <submittedName>
        <fullName evidence="6">Helix-turn-helix domain-containing protein</fullName>
    </submittedName>
</protein>
<evidence type="ECO:0000256" key="2">
    <source>
        <dbReference type="ARBA" id="ARBA00023125"/>
    </source>
</evidence>
<dbReference type="AlphaFoldDB" id="A0A7J9UTT4"/>
<dbReference type="InterPro" id="IPR036390">
    <property type="entry name" value="WH_DNA-bd_sf"/>
</dbReference>
<dbReference type="InterPro" id="IPR012318">
    <property type="entry name" value="HTH_CRP"/>
</dbReference>
<evidence type="ECO:0000313" key="7">
    <source>
        <dbReference type="Proteomes" id="UP000429644"/>
    </source>
</evidence>
<dbReference type="InterPro" id="IPR029016">
    <property type="entry name" value="GAF-like_dom_sf"/>
</dbReference>
<reference evidence="6 7" key="1">
    <citation type="submission" date="2019-10" db="EMBL/GenBank/DDBJ databases">
        <title>Georgenia wutianyii sp. nov. and Georgenia yuyongxinii sp. nov. isolated from plateau pika (Ochotona curzoniae) in the Qinghai-Tibet plateau of China.</title>
        <authorList>
            <person name="Tian Z."/>
        </authorList>
    </citation>
    <scope>NUCLEOTIDE SEQUENCE [LARGE SCALE GENOMIC DNA]</scope>
    <source>
        <strain evidence="6 7">JCM 15130</strain>
    </source>
</reference>
<dbReference type="GO" id="GO:0045892">
    <property type="term" value="P:negative regulation of DNA-templated transcription"/>
    <property type="evidence" value="ECO:0007669"/>
    <property type="project" value="TreeGrafter"/>
</dbReference>
<dbReference type="Gene3D" id="3.30.450.40">
    <property type="match status" value="1"/>
</dbReference>
<dbReference type="GO" id="GO:0046278">
    <property type="term" value="P:3,4-dihydroxybenzoate metabolic process"/>
    <property type="evidence" value="ECO:0007669"/>
    <property type="project" value="InterPro"/>
</dbReference>
<keyword evidence="1" id="KW-0805">Transcription regulation</keyword>
<evidence type="ECO:0000256" key="1">
    <source>
        <dbReference type="ARBA" id="ARBA00023015"/>
    </source>
</evidence>
<dbReference type="SUPFAM" id="SSF55781">
    <property type="entry name" value="GAF domain-like"/>
    <property type="match status" value="1"/>
</dbReference>
<dbReference type="GO" id="GO:0003677">
    <property type="term" value="F:DNA binding"/>
    <property type="evidence" value="ECO:0007669"/>
    <property type="project" value="UniProtKB-KW"/>
</dbReference>
<sequence>VQSLDRGLAVIRAFDADHQRLTLSEVADRTGLTRAAARRFLHTLRGLGYVSLEGRQFFLRPRLLELGYSYLSTLSIPQLAAPHIEQLACVAGESVSISVLDGSDVVYVARIASRRIMSVDLSVGTRLPAYVTSMGRVLLAALPSSEVDQHLGDLVRRTERTLTDRARLLAELQKVREQGWAVVDEELEDGLRSLAVPVHDSLDQVVAALNISTVAPRAAVETFVAEQLARLLKTAAAISAAVQEQTRVTARPAGFGL</sequence>
<dbReference type="SMART" id="SM00419">
    <property type="entry name" value="HTH_CRP"/>
    <property type="match status" value="1"/>
</dbReference>
<dbReference type="Pfam" id="PF09339">
    <property type="entry name" value="HTH_IclR"/>
    <property type="match status" value="1"/>
</dbReference>
<dbReference type="PROSITE" id="PS51077">
    <property type="entry name" value="HTH_ICLR"/>
    <property type="match status" value="1"/>
</dbReference>
<dbReference type="Gene3D" id="1.10.10.10">
    <property type="entry name" value="Winged helix-like DNA-binding domain superfamily/Winged helix DNA-binding domain"/>
    <property type="match status" value="1"/>
</dbReference>
<dbReference type="Pfam" id="PF01614">
    <property type="entry name" value="IclR_C"/>
    <property type="match status" value="1"/>
</dbReference>
<evidence type="ECO:0000259" key="4">
    <source>
        <dbReference type="PROSITE" id="PS51077"/>
    </source>
</evidence>
<dbReference type="InterPro" id="IPR005471">
    <property type="entry name" value="Tscrpt_reg_IclR_N"/>
</dbReference>
<dbReference type="GO" id="GO:0045893">
    <property type="term" value="P:positive regulation of DNA-templated transcription"/>
    <property type="evidence" value="ECO:0007669"/>
    <property type="project" value="InterPro"/>
</dbReference>
<comment type="caution">
    <text evidence="6">The sequence shown here is derived from an EMBL/GenBank/DDBJ whole genome shotgun (WGS) entry which is preliminary data.</text>
</comment>
<dbReference type="NCBIfam" id="TIGR02431">
    <property type="entry name" value="pcaR_pcaU"/>
    <property type="match status" value="1"/>
</dbReference>
<evidence type="ECO:0000256" key="3">
    <source>
        <dbReference type="ARBA" id="ARBA00023163"/>
    </source>
</evidence>
<dbReference type="EMBL" id="WHPD01001118">
    <property type="protein sequence ID" value="MPV88035.1"/>
    <property type="molecule type" value="Genomic_DNA"/>
</dbReference>
<keyword evidence="3" id="KW-0804">Transcription</keyword>
<feature type="non-terminal residue" evidence="6">
    <location>
        <position position="1"/>
    </location>
</feature>
<name>A0A7J9UTT4_9MICO</name>
<accession>A0A7J9UTT4</accession>
<feature type="domain" description="IclR-ED" evidence="5">
    <location>
        <begin position="62"/>
        <end position="244"/>
    </location>
</feature>
<evidence type="ECO:0000313" key="6">
    <source>
        <dbReference type="EMBL" id="MPV88035.1"/>
    </source>
</evidence>
<proteinExistence type="predicted"/>
<dbReference type="SUPFAM" id="SSF46785">
    <property type="entry name" value="Winged helix' DNA-binding domain"/>
    <property type="match status" value="1"/>
</dbReference>
<feature type="domain" description="HTH iclR-type" evidence="4">
    <location>
        <begin position="1"/>
        <end position="61"/>
    </location>
</feature>
<dbReference type="InterPro" id="IPR012794">
    <property type="entry name" value="PcaR_PcaU"/>
</dbReference>
<keyword evidence="7" id="KW-1185">Reference proteome</keyword>
<evidence type="ECO:0000259" key="5">
    <source>
        <dbReference type="PROSITE" id="PS51078"/>
    </source>
</evidence>
<dbReference type="Proteomes" id="UP000429644">
    <property type="component" value="Unassembled WGS sequence"/>
</dbReference>
<dbReference type="InterPro" id="IPR014757">
    <property type="entry name" value="Tscrpt_reg_IclR_C"/>
</dbReference>
<dbReference type="GO" id="GO:0003700">
    <property type="term" value="F:DNA-binding transcription factor activity"/>
    <property type="evidence" value="ECO:0007669"/>
    <property type="project" value="TreeGrafter"/>
</dbReference>
<keyword evidence="2" id="KW-0238">DNA-binding</keyword>
<dbReference type="PROSITE" id="PS51078">
    <property type="entry name" value="ICLR_ED"/>
    <property type="match status" value="1"/>
</dbReference>
<dbReference type="SMART" id="SM00346">
    <property type="entry name" value="HTH_ICLR"/>
    <property type="match status" value="1"/>
</dbReference>
<dbReference type="InterPro" id="IPR050707">
    <property type="entry name" value="HTH_MetabolicPath_Reg"/>
</dbReference>
<gene>
    <name evidence="6" type="ORF">GB882_05095</name>
</gene>
<organism evidence="6 7">
    <name type="scientific">Georgenia ruanii</name>
    <dbReference type="NCBI Taxonomy" id="348442"/>
    <lineage>
        <taxon>Bacteria</taxon>
        <taxon>Bacillati</taxon>
        <taxon>Actinomycetota</taxon>
        <taxon>Actinomycetes</taxon>
        <taxon>Micrococcales</taxon>
        <taxon>Bogoriellaceae</taxon>
        <taxon>Georgenia</taxon>
    </lineage>
</organism>
<dbReference type="InterPro" id="IPR036388">
    <property type="entry name" value="WH-like_DNA-bd_sf"/>
</dbReference>